<dbReference type="Pfam" id="PF01145">
    <property type="entry name" value="Band_7"/>
    <property type="match status" value="1"/>
</dbReference>
<dbReference type="SMART" id="SM00244">
    <property type="entry name" value="PHB"/>
    <property type="match status" value="1"/>
</dbReference>
<name>A0A1Y6D1Z5_9GAMM</name>
<evidence type="ECO:0000256" key="3">
    <source>
        <dbReference type="ARBA" id="ARBA00007161"/>
    </source>
</evidence>
<accession>A0A1Y6D1Z5</accession>
<organism evidence="7 8">
    <name type="scientific">Methylomagnum ishizawai</name>
    <dbReference type="NCBI Taxonomy" id="1760988"/>
    <lineage>
        <taxon>Bacteria</taxon>
        <taxon>Pseudomonadati</taxon>
        <taxon>Pseudomonadota</taxon>
        <taxon>Gammaproteobacteria</taxon>
        <taxon>Methylococcales</taxon>
        <taxon>Methylococcaceae</taxon>
        <taxon>Methylomagnum</taxon>
    </lineage>
</organism>
<evidence type="ECO:0000259" key="6">
    <source>
        <dbReference type="SMART" id="SM00244"/>
    </source>
</evidence>
<evidence type="ECO:0000256" key="1">
    <source>
        <dbReference type="ARBA" id="ARBA00004167"/>
    </source>
</evidence>
<reference evidence="7 8" key="1">
    <citation type="submission" date="2016-12" db="EMBL/GenBank/DDBJ databases">
        <authorList>
            <person name="Song W.-J."/>
            <person name="Kurnit D.M."/>
        </authorList>
    </citation>
    <scope>NUCLEOTIDE SEQUENCE [LARGE SCALE GENOMIC DNA]</scope>
    <source>
        <strain evidence="7 8">175</strain>
    </source>
</reference>
<keyword evidence="5" id="KW-0472">Membrane</keyword>
<dbReference type="PANTHER" id="PTHR13806">
    <property type="entry name" value="FLOTILLIN-RELATED"/>
    <property type="match status" value="1"/>
</dbReference>
<evidence type="ECO:0000256" key="4">
    <source>
        <dbReference type="ARBA" id="ARBA00022475"/>
    </source>
</evidence>
<evidence type="ECO:0000256" key="5">
    <source>
        <dbReference type="ARBA" id="ARBA00023136"/>
    </source>
</evidence>
<dbReference type="InterPro" id="IPR027705">
    <property type="entry name" value="Flotillin_fam"/>
</dbReference>
<dbReference type="STRING" id="1760988.SAMN02949497_3828"/>
<dbReference type="Proteomes" id="UP000192923">
    <property type="component" value="Unassembled WGS sequence"/>
</dbReference>
<keyword evidence="4" id="KW-1003">Cell membrane</keyword>
<dbReference type="EMBL" id="FXAM01000001">
    <property type="protein sequence ID" value="SMF96430.1"/>
    <property type="molecule type" value="Genomic_DNA"/>
</dbReference>
<comment type="similarity">
    <text evidence="3">Belongs to the band 7/mec-2 family. Flotillin subfamily.</text>
</comment>
<dbReference type="CDD" id="cd03399">
    <property type="entry name" value="SPFH_flotillin"/>
    <property type="match status" value="1"/>
</dbReference>
<dbReference type="SUPFAM" id="SSF117892">
    <property type="entry name" value="Band 7/SPFH domain"/>
    <property type="match status" value="1"/>
</dbReference>
<dbReference type="GO" id="GO:0005886">
    <property type="term" value="C:plasma membrane"/>
    <property type="evidence" value="ECO:0007669"/>
    <property type="project" value="UniProtKB-SubCell"/>
</dbReference>
<dbReference type="InterPro" id="IPR031905">
    <property type="entry name" value="Flotillin_C"/>
</dbReference>
<dbReference type="InterPro" id="IPR036013">
    <property type="entry name" value="Band_7/SPFH_dom_sf"/>
</dbReference>
<protein>
    <submittedName>
        <fullName evidence="7">Uncharacterized membrane protein YqiK, contains Band7/PHB/SPFH domain</fullName>
    </submittedName>
</protein>
<comment type="subcellular location">
    <subcellularLocation>
        <location evidence="2">Cell membrane</location>
    </subcellularLocation>
    <subcellularLocation>
        <location evidence="1">Membrane</location>
        <topology evidence="1">Single-pass membrane protein</topology>
    </subcellularLocation>
</comment>
<gene>
    <name evidence="7" type="ORF">SAMN02949497_3828</name>
</gene>
<dbReference type="Gene3D" id="3.30.479.30">
    <property type="entry name" value="Band 7 domain"/>
    <property type="match status" value="1"/>
</dbReference>
<dbReference type="Pfam" id="PF15975">
    <property type="entry name" value="Flot"/>
    <property type="match status" value="1"/>
</dbReference>
<evidence type="ECO:0000313" key="7">
    <source>
        <dbReference type="EMBL" id="SMF96430.1"/>
    </source>
</evidence>
<dbReference type="RefSeq" id="WP_085215319.1">
    <property type="nucleotide sequence ID" value="NZ_FXAM01000001.1"/>
</dbReference>
<dbReference type="AlphaFoldDB" id="A0A1Y6D1Z5"/>
<evidence type="ECO:0000256" key="2">
    <source>
        <dbReference type="ARBA" id="ARBA00004236"/>
    </source>
</evidence>
<dbReference type="PANTHER" id="PTHR13806:SF31">
    <property type="entry name" value="FLOTILLIN-LIKE PROTEIN 1-RELATED"/>
    <property type="match status" value="1"/>
</dbReference>
<feature type="domain" description="Band 7" evidence="6">
    <location>
        <begin position="24"/>
        <end position="193"/>
    </location>
</feature>
<keyword evidence="8" id="KW-1185">Reference proteome</keyword>
<proteinExistence type="inferred from homology"/>
<dbReference type="OrthoDB" id="9815577at2"/>
<evidence type="ECO:0000313" key="8">
    <source>
        <dbReference type="Proteomes" id="UP000192923"/>
    </source>
</evidence>
<dbReference type="InterPro" id="IPR001107">
    <property type="entry name" value="Band_7"/>
</dbReference>
<sequence>MLVEISILIGLCLAGLFAIGLVLARLYRRATKEVAFVRTGLGGQKVVMDGGALVLPIFHDTIAVNMNTLKLEVHRGGSASLITQDRLRVDIVAAFFVRVMPNAEAIANAAQTLGQRTLDPMALKELVEDKFVDSLRATAATMTMQQLQDARQDFVQGVQNAVSEDLLKNGLELESVSLTSLDQTGKEFFNPNNAFDAEGLTRLTQETERRRKERNEIEQDTQMAVRQKNLAAEQQKLEIDRQQEFLRLEQQQAIARQQAEQAANVAKTRAEQAALIAATEAEKNREAQQAKITSQQQIDQSRIAAERQVKEAEVERDRLIKQKEIDAQQQVEVARINQQKVMQIAEQDKAVSVAKKSEEQSQADTQANKARAEAVTAEEAVKTARETAVAERDKAIALVEASREAEQQAIGVKIAAEAQKQAAEDQAEAVKIKAEADRVAYEVEAMGKRQINEAINTLSAEQIAMQVRLALIQALPGIIAKSVEPMQRIDGIKIIQVDGLGRVAGGGGEGQAGGGGNLAEQAVSAALSYRVQQPLVDALLNDLGMKGGSLAGLAQGVLQADVAGKASPADGRVGSKPGG</sequence>